<dbReference type="RefSeq" id="WP_066087745.1">
    <property type="nucleotide sequence ID" value="NZ_CP017476.1"/>
</dbReference>
<keyword evidence="3" id="KW-1185">Reference proteome</keyword>
<dbReference type="SUPFAM" id="SSF51735">
    <property type="entry name" value="NAD(P)-binding Rossmann-fold domains"/>
    <property type="match status" value="1"/>
</dbReference>
<evidence type="ECO:0000313" key="1">
    <source>
        <dbReference type="EMBL" id="AOW13248.1"/>
    </source>
</evidence>
<evidence type="ECO:0008006" key="5">
    <source>
        <dbReference type="Google" id="ProtNLM"/>
    </source>
</evidence>
<dbReference type="OrthoDB" id="4288312at2"/>
<organism evidence="1 4">
    <name type="scientific">Hydrogenophaga crassostreae</name>
    <dbReference type="NCBI Taxonomy" id="1763535"/>
    <lineage>
        <taxon>Bacteria</taxon>
        <taxon>Pseudomonadati</taxon>
        <taxon>Pseudomonadota</taxon>
        <taxon>Betaproteobacteria</taxon>
        <taxon>Burkholderiales</taxon>
        <taxon>Comamonadaceae</taxon>
        <taxon>Hydrogenophaga</taxon>
    </lineage>
</organism>
<gene>
    <name evidence="1" type="ORF">LPB072_10670</name>
    <name evidence="2" type="ORF">LPB72_06710</name>
</gene>
<accession>A0A162W0A8</accession>
<reference evidence="1 4" key="2">
    <citation type="submission" date="2016-10" db="EMBL/GenBank/DDBJ databases">
        <title>Hydorgenophaga sp. LPB0072 isolated from gastropod.</title>
        <authorList>
            <person name="Kim E."/>
            <person name="Yi H."/>
        </authorList>
    </citation>
    <scope>NUCLEOTIDE SEQUENCE [LARGE SCALE GENOMIC DNA]</scope>
    <source>
        <strain evidence="1 4">LPB0072</strain>
    </source>
</reference>
<dbReference type="EMBL" id="CP017476">
    <property type="protein sequence ID" value="AOW13248.1"/>
    <property type="molecule type" value="Genomic_DNA"/>
</dbReference>
<dbReference type="AlphaFoldDB" id="A0A162W0A8"/>
<dbReference type="Proteomes" id="UP000185680">
    <property type="component" value="Chromosome"/>
</dbReference>
<name>A0A162W0A8_9BURK</name>
<dbReference type="InterPro" id="IPR002347">
    <property type="entry name" value="SDR_fam"/>
</dbReference>
<evidence type="ECO:0000313" key="3">
    <source>
        <dbReference type="Proteomes" id="UP000185657"/>
    </source>
</evidence>
<dbReference type="KEGG" id="hyl:LPB072_10670"/>
<protein>
    <recommendedName>
        <fullName evidence="5">Short-chain dehydrogenase</fullName>
    </recommendedName>
</protein>
<dbReference type="InterPro" id="IPR036291">
    <property type="entry name" value="NAD(P)-bd_dom_sf"/>
</dbReference>
<dbReference type="Proteomes" id="UP000185657">
    <property type="component" value="Unassembled WGS sequence"/>
</dbReference>
<dbReference type="Gene3D" id="3.40.50.720">
    <property type="entry name" value="NAD(P)-binding Rossmann-like Domain"/>
    <property type="match status" value="1"/>
</dbReference>
<dbReference type="Pfam" id="PF13561">
    <property type="entry name" value="adh_short_C2"/>
    <property type="match status" value="1"/>
</dbReference>
<evidence type="ECO:0000313" key="4">
    <source>
        <dbReference type="Proteomes" id="UP000185680"/>
    </source>
</evidence>
<dbReference type="EMBL" id="LVWD01000007">
    <property type="protein sequence ID" value="OAD42605.1"/>
    <property type="molecule type" value="Genomic_DNA"/>
</dbReference>
<reference evidence="2 3" key="1">
    <citation type="submission" date="2016-02" db="EMBL/GenBank/DDBJ databases">
        <title>Draft genome sequence of Hydrogenophaga sp. LPB0072.</title>
        <authorList>
            <person name="Shin S.-K."/>
            <person name="Yi H."/>
        </authorList>
    </citation>
    <scope>NUCLEOTIDE SEQUENCE [LARGE SCALE GENOMIC DNA]</scope>
    <source>
        <strain evidence="2 3">LPB0072</strain>
    </source>
</reference>
<evidence type="ECO:0000313" key="2">
    <source>
        <dbReference type="EMBL" id="OAD42605.1"/>
    </source>
</evidence>
<sequence length="66" mass="6601">MKLVAEVMSAGQLASPKAPVGATVEPTLHGRLGAVEDMAGAVAFLCSDAFRSITGVGLLVDGGMDL</sequence>
<dbReference type="STRING" id="1763535.LPB072_10670"/>
<proteinExistence type="predicted"/>